<reference evidence="8" key="1">
    <citation type="journal article" date="2014" name="Int. J. Syst. Evol. Microbiol.">
        <title>Complete genome sequence of Corynebacterium casei LMG S-19264T (=DSM 44701T), isolated from a smear-ripened cheese.</title>
        <authorList>
            <consortium name="US DOE Joint Genome Institute (JGI-PGF)"/>
            <person name="Walter F."/>
            <person name="Albersmeier A."/>
            <person name="Kalinowski J."/>
            <person name="Ruckert C."/>
        </authorList>
    </citation>
    <scope>NUCLEOTIDE SEQUENCE</scope>
    <source>
        <strain evidence="8">JCM 16108</strain>
    </source>
</reference>
<feature type="domain" description="Histidine kinase" evidence="7">
    <location>
        <begin position="138"/>
        <end position="416"/>
    </location>
</feature>
<keyword evidence="5" id="KW-0902">Two-component regulatory system</keyword>
<dbReference type="PANTHER" id="PTHR43711">
    <property type="entry name" value="TWO-COMPONENT HISTIDINE KINASE"/>
    <property type="match status" value="1"/>
</dbReference>
<dbReference type="Gene3D" id="3.30.565.10">
    <property type="entry name" value="Histidine kinase-like ATPase, C-terminal domain"/>
    <property type="match status" value="1"/>
</dbReference>
<name>A0A830G2S5_9EURY</name>
<protein>
    <recommendedName>
        <fullName evidence="2">histidine kinase</fullName>
        <ecNumber evidence="2">2.7.13.3</ecNumber>
    </recommendedName>
</protein>
<dbReference type="InterPro" id="IPR036890">
    <property type="entry name" value="HATPase_C_sf"/>
</dbReference>
<comment type="catalytic activity">
    <reaction evidence="1">
        <text>ATP + protein L-histidine = ADP + protein N-phospho-L-histidine.</text>
        <dbReference type="EC" id="2.7.13.3"/>
    </reaction>
</comment>
<accession>A0A830G2S5</accession>
<keyword evidence="3" id="KW-0808">Transferase</keyword>
<dbReference type="EMBL" id="BMOO01000005">
    <property type="protein sequence ID" value="GGM72397.1"/>
    <property type="molecule type" value="Genomic_DNA"/>
</dbReference>
<dbReference type="SMART" id="SM00387">
    <property type="entry name" value="HATPase_c"/>
    <property type="match status" value="1"/>
</dbReference>
<dbReference type="GO" id="GO:0000160">
    <property type="term" value="P:phosphorelay signal transduction system"/>
    <property type="evidence" value="ECO:0007669"/>
    <property type="project" value="UniProtKB-KW"/>
</dbReference>
<evidence type="ECO:0000256" key="3">
    <source>
        <dbReference type="ARBA" id="ARBA00022679"/>
    </source>
</evidence>
<dbReference type="RefSeq" id="WP_188872751.1">
    <property type="nucleotide sequence ID" value="NZ_BMOO01000005.1"/>
</dbReference>
<evidence type="ECO:0000313" key="10">
    <source>
        <dbReference type="Proteomes" id="UP000614609"/>
    </source>
</evidence>
<sequence length="422" mass="44941">MTESFAPAFFEDVVAAVGVGVVVYDEHGYLVSVSDAYAALFDVDTSALVGTALWRIDHALDPERFAAHWNAVDEAGTRRAEATHEVDGRSVPVTTVTTHRSVDGDAYHFVAVTDRREDERREAAMAARDDYLDAFAAVVTDDLRDPLDDAQGCINRLAADVDDRAEIGLLDGALDRMEALVDNLDTRARDDGALTDPDPVPVGEVATAAWVTVDARGATLDRALVDHELRADPTQLQQLFEHLFRNSVEHSSTGLRSESADSVEHGSTGPQQEAADSVEHGSTGPQQEAADSVEHGSTDLQQEAADSVEHGSTGPQQEAADSVEHGSTPAEDERATAVTITVGALADGFYVADDGPGIPAERRERVFEAGVSGDVDGAGIGLRIVAEIADTHGWTVTLTESAAGGARFEFRAEESETRERAP</sequence>
<dbReference type="PROSITE" id="PS50109">
    <property type="entry name" value="HIS_KIN"/>
    <property type="match status" value="1"/>
</dbReference>
<reference evidence="9" key="3">
    <citation type="submission" date="2021-03" db="EMBL/GenBank/DDBJ databases">
        <title>Genomic Encyclopedia of Type Strains, Phase IV (KMG-IV): sequencing the most valuable type-strain genomes for metagenomic binning, comparative biology and taxonomic classification.</title>
        <authorList>
            <person name="Goeker M."/>
        </authorList>
    </citation>
    <scope>NUCLEOTIDE SEQUENCE</scope>
    <source>
        <strain evidence="9">DSM 22443</strain>
    </source>
</reference>
<dbReference type="CDD" id="cd00075">
    <property type="entry name" value="HATPase"/>
    <property type="match status" value="1"/>
</dbReference>
<organism evidence="8 10">
    <name type="scientific">Halarchaeum rubridurum</name>
    <dbReference type="NCBI Taxonomy" id="489911"/>
    <lineage>
        <taxon>Archaea</taxon>
        <taxon>Methanobacteriati</taxon>
        <taxon>Methanobacteriota</taxon>
        <taxon>Stenosarchaea group</taxon>
        <taxon>Halobacteria</taxon>
        <taxon>Halobacteriales</taxon>
        <taxon>Halobacteriaceae</taxon>
    </lineage>
</organism>
<comment type="caution">
    <text evidence="8">The sequence shown here is derived from an EMBL/GenBank/DDBJ whole genome shotgun (WGS) entry which is preliminary data.</text>
</comment>
<evidence type="ECO:0000256" key="1">
    <source>
        <dbReference type="ARBA" id="ARBA00000085"/>
    </source>
</evidence>
<feature type="region of interest" description="Disordered" evidence="6">
    <location>
        <begin position="251"/>
        <end position="334"/>
    </location>
</feature>
<dbReference type="PANTHER" id="PTHR43711:SF1">
    <property type="entry name" value="HISTIDINE KINASE 1"/>
    <property type="match status" value="1"/>
</dbReference>
<reference evidence="8" key="2">
    <citation type="submission" date="2020-09" db="EMBL/GenBank/DDBJ databases">
        <authorList>
            <person name="Sun Q."/>
            <person name="Ohkuma M."/>
        </authorList>
    </citation>
    <scope>NUCLEOTIDE SEQUENCE</scope>
    <source>
        <strain evidence="8">JCM 16108</strain>
    </source>
</reference>
<evidence type="ECO:0000256" key="4">
    <source>
        <dbReference type="ARBA" id="ARBA00022777"/>
    </source>
</evidence>
<dbReference type="Proteomes" id="UP000614609">
    <property type="component" value="Unassembled WGS sequence"/>
</dbReference>
<dbReference type="Pfam" id="PF08448">
    <property type="entry name" value="PAS_4"/>
    <property type="match status" value="1"/>
</dbReference>
<dbReference type="InterPro" id="IPR005467">
    <property type="entry name" value="His_kinase_dom"/>
</dbReference>
<evidence type="ECO:0000256" key="5">
    <source>
        <dbReference type="ARBA" id="ARBA00023012"/>
    </source>
</evidence>
<evidence type="ECO:0000256" key="6">
    <source>
        <dbReference type="SAM" id="MobiDB-lite"/>
    </source>
</evidence>
<gene>
    <name evidence="8" type="ORF">GCM10009017_22950</name>
    <name evidence="9" type="ORF">J2752_002365</name>
</gene>
<dbReference type="OrthoDB" id="8127at2157"/>
<dbReference type="SUPFAM" id="SSF55785">
    <property type="entry name" value="PYP-like sensor domain (PAS domain)"/>
    <property type="match status" value="1"/>
</dbReference>
<dbReference type="InterPro" id="IPR035965">
    <property type="entry name" value="PAS-like_dom_sf"/>
</dbReference>
<evidence type="ECO:0000313" key="9">
    <source>
        <dbReference type="EMBL" id="MBP1955442.1"/>
    </source>
</evidence>
<dbReference type="EC" id="2.7.13.3" evidence="2"/>
<dbReference type="GO" id="GO:0004673">
    <property type="term" value="F:protein histidine kinase activity"/>
    <property type="evidence" value="ECO:0007669"/>
    <property type="project" value="UniProtKB-EC"/>
</dbReference>
<evidence type="ECO:0000259" key="7">
    <source>
        <dbReference type="PROSITE" id="PS50109"/>
    </source>
</evidence>
<dbReference type="Gene3D" id="3.30.450.20">
    <property type="entry name" value="PAS domain"/>
    <property type="match status" value="1"/>
</dbReference>
<keyword evidence="4 9" id="KW-0418">Kinase</keyword>
<dbReference type="Proteomes" id="UP000765891">
    <property type="component" value="Unassembled WGS sequence"/>
</dbReference>
<keyword evidence="10" id="KW-1185">Reference proteome</keyword>
<dbReference type="InterPro" id="IPR050736">
    <property type="entry name" value="Sensor_HK_Regulatory"/>
</dbReference>
<dbReference type="AlphaFoldDB" id="A0A830G2S5"/>
<dbReference type="InterPro" id="IPR003594">
    <property type="entry name" value="HATPase_dom"/>
</dbReference>
<dbReference type="EMBL" id="JAGGKO010000004">
    <property type="protein sequence ID" value="MBP1955442.1"/>
    <property type="molecule type" value="Genomic_DNA"/>
</dbReference>
<proteinExistence type="predicted"/>
<dbReference type="InterPro" id="IPR013656">
    <property type="entry name" value="PAS_4"/>
</dbReference>
<dbReference type="Pfam" id="PF02518">
    <property type="entry name" value="HATPase_c"/>
    <property type="match status" value="1"/>
</dbReference>
<evidence type="ECO:0000313" key="8">
    <source>
        <dbReference type="EMBL" id="GGM72397.1"/>
    </source>
</evidence>
<dbReference type="SUPFAM" id="SSF55874">
    <property type="entry name" value="ATPase domain of HSP90 chaperone/DNA topoisomerase II/histidine kinase"/>
    <property type="match status" value="1"/>
</dbReference>
<evidence type="ECO:0000256" key="2">
    <source>
        <dbReference type="ARBA" id="ARBA00012438"/>
    </source>
</evidence>